<keyword evidence="2" id="KW-1185">Reference proteome</keyword>
<name>A0A2I0JSE2_PUNGR</name>
<sequence length="188" mass="19910">MGSFLLSPGYLRSRRPLSLLSLSLLPLFSSLSPSFLLGITGDPLGSPSSPAAQGHGGESLIPIDLRSSQGSQHSLAWLLLLSAAGSWSRLQVSLNGVSPITDNSRVKTTFNSSVFGVCVNRGFTALDQDNHHQICRASTDPDCLLPATQPGDRLATAMESSPSTIKDCFGSLMTLTDLNRSRKLGTPI</sequence>
<proteinExistence type="predicted"/>
<evidence type="ECO:0000313" key="2">
    <source>
        <dbReference type="Proteomes" id="UP000233551"/>
    </source>
</evidence>
<reference evidence="1 2" key="1">
    <citation type="submission" date="2017-11" db="EMBL/GenBank/DDBJ databases">
        <title>De-novo sequencing of pomegranate (Punica granatum L.) genome.</title>
        <authorList>
            <person name="Akparov Z."/>
            <person name="Amiraslanov A."/>
            <person name="Hajiyeva S."/>
            <person name="Abbasov M."/>
            <person name="Kaur K."/>
            <person name="Hamwieh A."/>
            <person name="Solovyev V."/>
            <person name="Salamov A."/>
            <person name="Braich B."/>
            <person name="Kosarev P."/>
            <person name="Mahmoud A."/>
            <person name="Hajiyev E."/>
            <person name="Babayeva S."/>
            <person name="Izzatullayeva V."/>
            <person name="Mammadov A."/>
            <person name="Mammadov A."/>
            <person name="Sharifova S."/>
            <person name="Ojaghi J."/>
            <person name="Eynullazada K."/>
            <person name="Bayramov B."/>
            <person name="Abdulazimova A."/>
            <person name="Shahmuradov I."/>
        </authorList>
    </citation>
    <scope>NUCLEOTIDE SEQUENCE [LARGE SCALE GENOMIC DNA]</scope>
    <source>
        <strain evidence="2">cv. AG2017</strain>
        <tissue evidence="1">Leaf</tissue>
    </source>
</reference>
<protein>
    <submittedName>
        <fullName evidence="1">Uncharacterized protein</fullName>
    </submittedName>
</protein>
<dbReference type="Proteomes" id="UP000233551">
    <property type="component" value="Unassembled WGS sequence"/>
</dbReference>
<gene>
    <name evidence="1" type="ORF">CRG98_020800</name>
</gene>
<dbReference type="EMBL" id="PGOL01001340">
    <property type="protein sequence ID" value="PKI58810.1"/>
    <property type="molecule type" value="Genomic_DNA"/>
</dbReference>
<evidence type="ECO:0000313" key="1">
    <source>
        <dbReference type="EMBL" id="PKI58810.1"/>
    </source>
</evidence>
<dbReference type="AlphaFoldDB" id="A0A2I0JSE2"/>
<accession>A0A2I0JSE2</accession>
<comment type="caution">
    <text evidence="1">The sequence shown here is derived from an EMBL/GenBank/DDBJ whole genome shotgun (WGS) entry which is preliminary data.</text>
</comment>
<organism evidence="1 2">
    <name type="scientific">Punica granatum</name>
    <name type="common">Pomegranate</name>
    <dbReference type="NCBI Taxonomy" id="22663"/>
    <lineage>
        <taxon>Eukaryota</taxon>
        <taxon>Viridiplantae</taxon>
        <taxon>Streptophyta</taxon>
        <taxon>Embryophyta</taxon>
        <taxon>Tracheophyta</taxon>
        <taxon>Spermatophyta</taxon>
        <taxon>Magnoliopsida</taxon>
        <taxon>eudicotyledons</taxon>
        <taxon>Gunneridae</taxon>
        <taxon>Pentapetalae</taxon>
        <taxon>rosids</taxon>
        <taxon>malvids</taxon>
        <taxon>Myrtales</taxon>
        <taxon>Lythraceae</taxon>
        <taxon>Punica</taxon>
    </lineage>
</organism>